<keyword evidence="1" id="KW-0472">Membrane</keyword>
<dbReference type="OrthoDB" id="397592at2"/>
<organism evidence="2 3">
    <name type="scientific">Mycoplasma wenyonii (strain Massachusetts)</name>
    <name type="common">Eperythrozoon wenyonii</name>
    <dbReference type="NCBI Taxonomy" id="1197325"/>
    <lineage>
        <taxon>Bacteria</taxon>
        <taxon>Bacillati</taxon>
        <taxon>Mycoplasmatota</taxon>
        <taxon>Mollicutes</taxon>
        <taxon>Mycoplasmataceae</taxon>
        <taxon>Mycoplasma</taxon>
    </lineage>
</organism>
<accession>I6YL34</accession>
<feature type="transmembrane region" description="Helical" evidence="1">
    <location>
        <begin position="239"/>
        <end position="263"/>
    </location>
</feature>
<evidence type="ECO:0000313" key="2">
    <source>
        <dbReference type="EMBL" id="AFN64959.1"/>
    </source>
</evidence>
<dbReference type="KEGG" id="mwe:WEN_00780"/>
<dbReference type="RefSeq" id="WP_014849669.1">
    <property type="nucleotide sequence ID" value="NC_018149.1"/>
</dbReference>
<keyword evidence="1" id="KW-1133">Transmembrane helix</keyword>
<gene>
    <name evidence="2" type="ordered locus">WEN_00780</name>
</gene>
<protein>
    <submittedName>
        <fullName evidence="2">Uncharacterized protein</fullName>
    </submittedName>
</protein>
<feature type="transmembrane region" description="Helical" evidence="1">
    <location>
        <begin position="163"/>
        <end position="180"/>
    </location>
</feature>
<reference evidence="2 3" key="1">
    <citation type="journal article" date="2012" name="J. Bacteriol.">
        <title>Complete genome sequence of Mycoplasma wenyonii strain Massachusetts.</title>
        <authorList>
            <person name="Dos Santos A.P."/>
            <person name="Guimaraes A.M."/>
            <person name="do Nascimento N.C."/>
            <person name="Sanmiguel P.J."/>
            <person name="Messick J.B."/>
        </authorList>
    </citation>
    <scope>NUCLEOTIDE SEQUENCE [LARGE SCALE GENOMIC DNA]</scope>
    <source>
        <strain evidence="2 3">Massachusetts</strain>
    </source>
</reference>
<dbReference type="AlphaFoldDB" id="I6YL34"/>
<dbReference type="STRING" id="1197325.WEN_00780"/>
<proteinExistence type="predicted"/>
<name>I6YL34_MYCWM</name>
<sequence length="284" mass="33114">MEEEKRTLEQIEDNELAKLFLYKNQEAQGSNRVSISDIFVSSREEFFRNNPAPAPELRARLEQESPDTAITASIEKVIQGYHKRKEFLKKLAEIFSLRVRKRGELMRMNIPFLGADYRYFYTYLANYKKSIKTAWSEFNSFMEILIKAPGNFAKLKKFELKSAGILLGLSLFLLVARLFLHNWDSHYYLSHHTKFFADWISSIVVICSISCIAVVFPYIVLGILYFININYLYQTKYFHYFLLACTFLAGVLFAVALCTFLMFQVAQIWGGWGIVNLKLDMTKK</sequence>
<keyword evidence="3" id="KW-1185">Reference proteome</keyword>
<dbReference type="EMBL" id="CP003703">
    <property type="protein sequence ID" value="AFN64959.1"/>
    <property type="molecule type" value="Genomic_DNA"/>
</dbReference>
<dbReference type="PATRIC" id="fig|1197325.3.peg.173"/>
<evidence type="ECO:0000256" key="1">
    <source>
        <dbReference type="SAM" id="Phobius"/>
    </source>
</evidence>
<evidence type="ECO:0000313" key="3">
    <source>
        <dbReference type="Proteomes" id="UP000009005"/>
    </source>
</evidence>
<feature type="transmembrane region" description="Helical" evidence="1">
    <location>
        <begin position="200"/>
        <end position="227"/>
    </location>
</feature>
<dbReference type="HOGENOM" id="CLU_986330_0_0_14"/>
<keyword evidence="1" id="KW-0812">Transmembrane</keyword>
<dbReference type="Proteomes" id="UP000009005">
    <property type="component" value="Chromosome"/>
</dbReference>